<protein>
    <submittedName>
        <fullName evidence="1">Uncharacterized protein</fullName>
    </submittedName>
</protein>
<keyword evidence="2" id="KW-1185">Reference proteome</keyword>
<evidence type="ECO:0000313" key="1">
    <source>
        <dbReference type="EMBL" id="CAG9828148.1"/>
    </source>
</evidence>
<dbReference type="EMBL" id="OU898276">
    <property type="protein sequence ID" value="CAG9828148.1"/>
    <property type="molecule type" value="Genomic_DNA"/>
</dbReference>
<dbReference type="AlphaFoldDB" id="A0A9N9SMU5"/>
<sequence>MEIKDDKYSYKNELSHIKCKMEKETDNENCKDTLLLIKNEFEQEVLSEHDSKVDLNNIDDSKIWFNQINTAVFIEDVKTEKSQNQNIKCNELNLNKEHQTNSHDWRLLEIQNLLKMMPLGQISASKNLPCHLDGCLF</sequence>
<evidence type="ECO:0000313" key="2">
    <source>
        <dbReference type="Proteomes" id="UP001153709"/>
    </source>
</evidence>
<accession>A0A9N9SMU5</accession>
<proteinExistence type="predicted"/>
<gene>
    <name evidence="1" type="ORF">DIABBA_LOCUS2087</name>
</gene>
<reference evidence="1" key="1">
    <citation type="submission" date="2022-01" db="EMBL/GenBank/DDBJ databases">
        <authorList>
            <person name="King R."/>
        </authorList>
    </citation>
    <scope>NUCLEOTIDE SEQUENCE</scope>
</reference>
<organism evidence="1 2">
    <name type="scientific">Diabrotica balteata</name>
    <name type="common">Banded cucumber beetle</name>
    <dbReference type="NCBI Taxonomy" id="107213"/>
    <lineage>
        <taxon>Eukaryota</taxon>
        <taxon>Metazoa</taxon>
        <taxon>Ecdysozoa</taxon>
        <taxon>Arthropoda</taxon>
        <taxon>Hexapoda</taxon>
        <taxon>Insecta</taxon>
        <taxon>Pterygota</taxon>
        <taxon>Neoptera</taxon>
        <taxon>Endopterygota</taxon>
        <taxon>Coleoptera</taxon>
        <taxon>Polyphaga</taxon>
        <taxon>Cucujiformia</taxon>
        <taxon>Chrysomeloidea</taxon>
        <taxon>Chrysomelidae</taxon>
        <taxon>Galerucinae</taxon>
        <taxon>Diabroticina</taxon>
        <taxon>Diabroticites</taxon>
        <taxon>Diabrotica</taxon>
    </lineage>
</organism>
<name>A0A9N9SMU5_DIABA</name>
<dbReference type="Proteomes" id="UP001153709">
    <property type="component" value="Chromosome 1"/>
</dbReference>